<dbReference type="Proteomes" id="UP000414233">
    <property type="component" value="Unassembled WGS sequence"/>
</dbReference>
<dbReference type="EMBL" id="CABPRZ010000016">
    <property type="protein sequence ID" value="VVE31501.1"/>
    <property type="molecule type" value="Genomic_DNA"/>
</dbReference>
<evidence type="ECO:0000313" key="1">
    <source>
        <dbReference type="EMBL" id="VVE31501.1"/>
    </source>
</evidence>
<dbReference type="GO" id="GO:0003677">
    <property type="term" value="F:DNA binding"/>
    <property type="evidence" value="ECO:0007669"/>
    <property type="project" value="InterPro"/>
</dbReference>
<reference evidence="1 2" key="1">
    <citation type="submission" date="2019-08" db="EMBL/GenBank/DDBJ databases">
        <authorList>
            <person name="Peeters C."/>
        </authorList>
    </citation>
    <scope>NUCLEOTIDE SEQUENCE [LARGE SCALE GENOMIC DNA]</scope>
    <source>
        <strain evidence="1 2">LMG 30175</strain>
    </source>
</reference>
<protein>
    <submittedName>
        <fullName evidence="1">Uncharacterized protein</fullName>
    </submittedName>
</protein>
<dbReference type="RefSeq" id="WP_224788840.1">
    <property type="nucleotide sequence ID" value="NZ_CABPRZ010000016.1"/>
</dbReference>
<evidence type="ECO:0000313" key="2">
    <source>
        <dbReference type="Proteomes" id="UP000414233"/>
    </source>
</evidence>
<dbReference type="GO" id="GO:0006310">
    <property type="term" value="P:DNA recombination"/>
    <property type="evidence" value="ECO:0007669"/>
    <property type="project" value="InterPro"/>
</dbReference>
<organism evidence="1 2">
    <name type="scientific">Pandoraea terrae</name>
    <dbReference type="NCBI Taxonomy" id="1537710"/>
    <lineage>
        <taxon>Bacteria</taxon>
        <taxon>Pseudomonadati</taxon>
        <taxon>Pseudomonadota</taxon>
        <taxon>Betaproteobacteria</taxon>
        <taxon>Burkholderiales</taxon>
        <taxon>Burkholderiaceae</taxon>
        <taxon>Pandoraea</taxon>
    </lineage>
</organism>
<proteinExistence type="predicted"/>
<name>A0A5E4X570_9BURK</name>
<dbReference type="InterPro" id="IPR013762">
    <property type="entry name" value="Integrase-like_cat_sf"/>
</dbReference>
<dbReference type="Gene3D" id="1.10.443.10">
    <property type="entry name" value="Intergrase catalytic core"/>
    <property type="match status" value="1"/>
</dbReference>
<keyword evidence="2" id="KW-1185">Reference proteome</keyword>
<accession>A0A5E4X570</accession>
<gene>
    <name evidence="1" type="ORF">PTE30175_03578</name>
</gene>
<dbReference type="AlphaFoldDB" id="A0A5E4X570"/>
<dbReference type="GO" id="GO:0015074">
    <property type="term" value="P:DNA integration"/>
    <property type="evidence" value="ECO:0007669"/>
    <property type="project" value="InterPro"/>
</dbReference>
<sequence>MQVETLTYAMLLDEQNRQVARGEMNPQTAANRATALRAFLRANHIAEADVVGSEMRTQYPRAVECLVLEQQAQGRSGRSLSNTRAALTPWKNAVIALDEIRAIANDAPTPFQVEVKNLIGNCPVKRVARQTGVPPDMLRGWLKGRKPQSVNVAHVRRIEHFFGLQRDSLVSLAGILNKSRGRTPIEDAAPIEYRSTLGERTQDQFWLRPSEASPLRRQWTELMSYKTDFAPDLERSEAGRWSFAPIPVVKPSPANWWMFLDGVEVPSAKSGWAKVAGYLGWLSLPQERGGAAIPVAELQTLAWLATPGYLKPFCEWVKKRGGKYTHGILEFFGLMGWMLRPGDGYLFQRPELLVTLPTRFHTKNWKDMCIEQYQACLKFKKSLRSLVRKGRNPFEPMSHIIELPDPLEAVADMVQRMRRDRPIASPTAEAIWSRDMFLIKLLTTNPLRLRNIATLCYSPKYKDGRKPDDRPALYQRTDGSWWIFVPKHLLKNRRGPAVHDYDAPVHASATLDLERYLFRHRNTLVRTPTELAFLVADKGGNFSDDHWMTRDSPEADASHFPSLYLSRRVMALTRKYLWRCDGIGTHAFRHIVATAILKSEDGDIKTAALVLNDRESTVEKHYAGIRSGDGAKRMGEILGAALSRM</sequence>